<sequence>MRHQESRSGDHTGGASRQGRAGVGAVRDAPGEQHRPRPGHRQSLREEVQCRHGPDEVSTGFTALGDQPVSAAGDRAQRLFPGADHHEDDDSGVAKMLDEPALLAEGQNDDVHPRADTHVDVTAVQEGQQQVDCHGSARSLGPHSIDGPAQLTSGDQAEGAQTARVGDRRRQRCAGDAAAHACLGHRNVESQPVEDINHRKPSDLALRRSGHRQMVWPSSPSAPMLPGPPSVPPGGVP</sequence>
<feature type="region of interest" description="Disordered" evidence="1">
    <location>
        <begin position="132"/>
        <end position="237"/>
    </location>
</feature>
<evidence type="ECO:0000313" key="3">
    <source>
        <dbReference type="Proteomes" id="UP000271464"/>
    </source>
</evidence>
<comment type="caution">
    <text evidence="2">The sequence shown here is derived from an EMBL/GenBank/DDBJ whole genome shotgun (WGS) entry which is preliminary data.</text>
</comment>
<protein>
    <submittedName>
        <fullName evidence="2">Uncharacterized protein</fullName>
    </submittedName>
</protein>
<feature type="compositionally biased region" description="Basic and acidic residues" evidence="1">
    <location>
        <begin position="43"/>
        <end position="55"/>
    </location>
</feature>
<feature type="compositionally biased region" description="Basic and acidic residues" evidence="1">
    <location>
        <begin position="195"/>
        <end position="206"/>
    </location>
</feature>
<feature type="compositionally biased region" description="Pro residues" evidence="1">
    <location>
        <begin position="223"/>
        <end position="237"/>
    </location>
</feature>
<accession>A0ABY6RBI4</accession>
<feature type="region of interest" description="Disordered" evidence="1">
    <location>
        <begin position="1"/>
        <end position="92"/>
    </location>
</feature>
<reference evidence="2 3" key="1">
    <citation type="submission" date="2018-09" db="EMBL/GenBank/DDBJ databases">
        <authorList>
            <person name="Tagini F."/>
        </authorList>
    </citation>
    <scope>NUCLEOTIDE SEQUENCE [LARGE SCALE GENOMIC DNA]</scope>
    <source>
        <strain evidence="2 3">MK4</strain>
    </source>
</reference>
<organism evidence="2 3">
    <name type="scientific">Mycobacterium persicum</name>
    <dbReference type="NCBI Taxonomy" id="1487726"/>
    <lineage>
        <taxon>Bacteria</taxon>
        <taxon>Bacillati</taxon>
        <taxon>Actinomycetota</taxon>
        <taxon>Actinomycetes</taxon>
        <taxon>Mycobacteriales</taxon>
        <taxon>Mycobacteriaceae</taxon>
        <taxon>Mycobacterium</taxon>
    </lineage>
</organism>
<feature type="compositionally biased region" description="Basic and acidic residues" evidence="1">
    <location>
        <begin position="1"/>
        <end position="10"/>
    </location>
</feature>
<dbReference type="Proteomes" id="UP000271464">
    <property type="component" value="Unassembled WGS sequence"/>
</dbReference>
<evidence type="ECO:0000256" key="1">
    <source>
        <dbReference type="SAM" id="MobiDB-lite"/>
    </source>
</evidence>
<dbReference type="EMBL" id="UPHM01000002">
    <property type="protein sequence ID" value="VAZ86899.1"/>
    <property type="molecule type" value="Genomic_DNA"/>
</dbReference>
<gene>
    <name evidence="2" type="ORF">LAUMK4_00132</name>
</gene>
<keyword evidence="3" id="KW-1185">Reference proteome</keyword>
<proteinExistence type="predicted"/>
<name>A0ABY6RBI4_9MYCO</name>
<evidence type="ECO:0000313" key="2">
    <source>
        <dbReference type="EMBL" id="VAZ86899.1"/>
    </source>
</evidence>